<evidence type="ECO:0000313" key="1">
    <source>
        <dbReference type="EMBL" id="PRY56436.1"/>
    </source>
</evidence>
<keyword evidence="2" id="KW-1185">Reference proteome</keyword>
<dbReference type="OrthoDB" id="4227082at2"/>
<dbReference type="AlphaFoldDB" id="A0A2T0UER8"/>
<dbReference type="Proteomes" id="UP000238176">
    <property type="component" value="Unassembled WGS sequence"/>
</dbReference>
<dbReference type="RefSeq" id="WP_106365864.1">
    <property type="nucleotide sequence ID" value="NZ_PVTJ01000009.1"/>
</dbReference>
<protein>
    <recommendedName>
        <fullName evidence="3">Tail assembly chaperone</fullName>
    </recommendedName>
</protein>
<evidence type="ECO:0000313" key="2">
    <source>
        <dbReference type="Proteomes" id="UP000238176"/>
    </source>
</evidence>
<proteinExistence type="predicted"/>
<comment type="caution">
    <text evidence="1">The sequence shown here is derived from an EMBL/GenBank/DDBJ whole genome shotgun (WGS) entry which is preliminary data.</text>
</comment>
<gene>
    <name evidence="1" type="ORF">B0I28_10985</name>
</gene>
<sequence>MTDDIDEAIRNANLREKTVPVCLNPNAVEAYQEAELAAVKANNDSLRGADPVPQELVDAVNASTVNFTIRALGRTDWRKLVKKHPPREGNPTDRQLGYNEDDFYEALVRKCVIAPAMSAEKWEEVDPLINEGEWLKLVGAVQAVNLQVSRLPF</sequence>
<dbReference type="EMBL" id="PVTJ01000009">
    <property type="protein sequence ID" value="PRY56436.1"/>
    <property type="molecule type" value="Genomic_DNA"/>
</dbReference>
<evidence type="ECO:0008006" key="3">
    <source>
        <dbReference type="Google" id="ProtNLM"/>
    </source>
</evidence>
<reference evidence="1 2" key="1">
    <citation type="submission" date="2018-03" db="EMBL/GenBank/DDBJ databases">
        <title>Genomic Encyclopedia of Type Strains, Phase III (KMG-III): the genomes of soil and plant-associated and newly described type strains.</title>
        <authorList>
            <person name="Whitman W."/>
        </authorList>
    </citation>
    <scope>NUCLEOTIDE SEQUENCE [LARGE SCALE GENOMIC DNA]</scope>
    <source>
        <strain evidence="1 2">CGMCC 4.7067</strain>
    </source>
</reference>
<organism evidence="1 2">
    <name type="scientific">Glycomyces artemisiae</name>
    <dbReference type="NCBI Taxonomy" id="1076443"/>
    <lineage>
        <taxon>Bacteria</taxon>
        <taxon>Bacillati</taxon>
        <taxon>Actinomycetota</taxon>
        <taxon>Actinomycetes</taxon>
        <taxon>Glycomycetales</taxon>
        <taxon>Glycomycetaceae</taxon>
        <taxon>Glycomyces</taxon>
    </lineage>
</organism>
<name>A0A2T0UER8_9ACTN</name>
<accession>A0A2T0UER8</accession>